<comment type="caution">
    <text evidence="2">The sequence shown here is derived from an EMBL/GenBank/DDBJ whole genome shotgun (WGS) entry which is preliminary data.</text>
</comment>
<name>A0ABD3I1B4_9MARC</name>
<feature type="compositionally biased region" description="Low complexity" evidence="1">
    <location>
        <begin position="77"/>
        <end position="92"/>
    </location>
</feature>
<feature type="region of interest" description="Disordered" evidence="1">
    <location>
        <begin position="75"/>
        <end position="105"/>
    </location>
</feature>
<organism evidence="2 3">
    <name type="scientific">Riccia sorocarpa</name>
    <dbReference type="NCBI Taxonomy" id="122646"/>
    <lineage>
        <taxon>Eukaryota</taxon>
        <taxon>Viridiplantae</taxon>
        <taxon>Streptophyta</taxon>
        <taxon>Embryophyta</taxon>
        <taxon>Marchantiophyta</taxon>
        <taxon>Marchantiopsida</taxon>
        <taxon>Marchantiidae</taxon>
        <taxon>Marchantiales</taxon>
        <taxon>Ricciaceae</taxon>
        <taxon>Riccia</taxon>
    </lineage>
</organism>
<evidence type="ECO:0000313" key="3">
    <source>
        <dbReference type="Proteomes" id="UP001633002"/>
    </source>
</evidence>
<evidence type="ECO:0000256" key="1">
    <source>
        <dbReference type="SAM" id="MobiDB-lite"/>
    </source>
</evidence>
<dbReference type="Proteomes" id="UP001633002">
    <property type="component" value="Unassembled WGS sequence"/>
</dbReference>
<protein>
    <submittedName>
        <fullName evidence="2">Uncharacterized protein</fullName>
    </submittedName>
</protein>
<gene>
    <name evidence="2" type="ORF">R1sor_010216</name>
</gene>
<proteinExistence type="predicted"/>
<dbReference type="AlphaFoldDB" id="A0ABD3I1B4"/>
<evidence type="ECO:0000313" key="2">
    <source>
        <dbReference type="EMBL" id="KAL3696140.1"/>
    </source>
</evidence>
<dbReference type="EMBL" id="JBJQOH010000002">
    <property type="protein sequence ID" value="KAL3696140.1"/>
    <property type="molecule type" value="Genomic_DNA"/>
</dbReference>
<accession>A0ABD3I1B4</accession>
<reference evidence="2 3" key="1">
    <citation type="submission" date="2024-09" db="EMBL/GenBank/DDBJ databases">
        <title>Chromosome-scale assembly of Riccia sorocarpa.</title>
        <authorList>
            <person name="Paukszto L."/>
        </authorList>
    </citation>
    <scope>NUCLEOTIDE SEQUENCE [LARGE SCALE GENOMIC DNA]</scope>
    <source>
        <strain evidence="2">LP-2024</strain>
        <tissue evidence="2">Aerial parts of the thallus</tissue>
    </source>
</reference>
<sequence length="135" mass="13989">MSKCLILIGGERTGDQKEGVKICISQFQALQSPRSGPAKDSAARAAPLQPCGGLDGLRRAASALRMALWPSHGRFSQAQPCAGRAQGPAAQRRAAEGLRGPPRGRLSTAALSRAVQNRAALSRTAGNRACSGAPF</sequence>
<keyword evidence="3" id="KW-1185">Reference proteome</keyword>